<dbReference type="GO" id="GO:0016757">
    <property type="term" value="F:glycosyltransferase activity"/>
    <property type="evidence" value="ECO:0007669"/>
    <property type="project" value="InterPro"/>
</dbReference>
<sequence length="372" mass="42804">MYHSWQSYKNNKGIKLNILITAPSLDTKNNVSGVSSVVNNILETTELNYIHFEVGKQDKEKRGLKWILKQFYLPINLFIVFFSNKVDLFHLNAPLNKLSIIRDFTLLVVAKIFRKKTILHFHGGEFLIKVPESKVLFNFLKFYFKLGDKIITLSQYEKELVNKNYNIPLEKIVPLENCVIPLENIKKEKKEKARVIFLGRIVESKGINEIIISMKKLYDYRKDFEFFLYGTGPLENKIVDELNTYMPDSFKFKGIISGKEKDEAMIKSDIFILPSLHGEGLPIALLEAMNTENICIVTNDGSMATVITDNENGFIVKKGDSDDLFNKLNTSIDLILAENKTISKKAKDTILEKYNSSIYSKKLKEIYTELIS</sequence>
<proteinExistence type="predicted"/>
<feature type="domain" description="Glycosyl transferase family 1" evidence="1">
    <location>
        <begin position="186"/>
        <end position="334"/>
    </location>
</feature>
<gene>
    <name evidence="2" type="ORF">CRU90_12360</name>
</gene>
<reference evidence="2 3" key="1">
    <citation type="submission" date="2017-10" db="EMBL/GenBank/DDBJ databases">
        <title>Genomics of the genus Arcobacter.</title>
        <authorList>
            <person name="Perez-Cataluna A."/>
            <person name="Figueras M.J."/>
        </authorList>
    </citation>
    <scope>NUCLEOTIDE SEQUENCE [LARGE SCALE GENOMIC DNA]</scope>
    <source>
        <strain evidence="2 3">F26</strain>
    </source>
</reference>
<dbReference type="Proteomes" id="UP000290870">
    <property type="component" value="Unassembled WGS sequence"/>
</dbReference>
<name>A0A4Q0Z9L0_9BACT</name>
<evidence type="ECO:0000259" key="1">
    <source>
        <dbReference type="Pfam" id="PF00534"/>
    </source>
</evidence>
<evidence type="ECO:0000313" key="2">
    <source>
        <dbReference type="EMBL" id="RXJ82863.1"/>
    </source>
</evidence>
<dbReference type="SUPFAM" id="SSF53756">
    <property type="entry name" value="UDP-Glycosyltransferase/glycogen phosphorylase"/>
    <property type="match status" value="1"/>
</dbReference>
<accession>A0A4Q0Z9L0</accession>
<dbReference type="CDD" id="cd03801">
    <property type="entry name" value="GT4_PimA-like"/>
    <property type="match status" value="1"/>
</dbReference>
<dbReference type="EMBL" id="PDJZ01000024">
    <property type="protein sequence ID" value="RXJ82863.1"/>
    <property type="molecule type" value="Genomic_DNA"/>
</dbReference>
<protein>
    <recommendedName>
        <fullName evidence="1">Glycosyl transferase family 1 domain-containing protein</fullName>
    </recommendedName>
</protein>
<dbReference type="PANTHER" id="PTHR12526">
    <property type="entry name" value="GLYCOSYLTRANSFERASE"/>
    <property type="match status" value="1"/>
</dbReference>
<comment type="caution">
    <text evidence="2">The sequence shown here is derived from an EMBL/GenBank/DDBJ whole genome shotgun (WGS) entry which is preliminary data.</text>
</comment>
<dbReference type="Pfam" id="PF00534">
    <property type="entry name" value="Glycos_transf_1"/>
    <property type="match status" value="1"/>
</dbReference>
<dbReference type="InterPro" id="IPR001296">
    <property type="entry name" value="Glyco_trans_1"/>
</dbReference>
<evidence type="ECO:0000313" key="3">
    <source>
        <dbReference type="Proteomes" id="UP000290870"/>
    </source>
</evidence>
<dbReference type="OrthoDB" id="9775208at2"/>
<dbReference type="AlphaFoldDB" id="A0A4Q0Z9L0"/>
<dbReference type="Gene3D" id="3.40.50.2000">
    <property type="entry name" value="Glycogen Phosphorylase B"/>
    <property type="match status" value="2"/>
</dbReference>
<organism evidence="2 3">
    <name type="scientific">Arcobacter cloacae</name>
    <dbReference type="NCBI Taxonomy" id="1054034"/>
    <lineage>
        <taxon>Bacteria</taxon>
        <taxon>Pseudomonadati</taxon>
        <taxon>Campylobacterota</taxon>
        <taxon>Epsilonproteobacteria</taxon>
        <taxon>Campylobacterales</taxon>
        <taxon>Arcobacteraceae</taxon>
        <taxon>Arcobacter</taxon>
    </lineage>
</organism>